<keyword evidence="4 6" id="KW-0195">Cyclin</keyword>
<dbReference type="InterPro" id="IPR013763">
    <property type="entry name" value="Cyclin-like_dom"/>
</dbReference>
<keyword evidence="10" id="KW-1185">Reference proteome</keyword>
<dbReference type="InterPro" id="IPR036915">
    <property type="entry name" value="Cyclin-like_sf"/>
</dbReference>
<organism evidence="10 11">
    <name type="scientific">Cephus cinctus</name>
    <name type="common">Wheat stem sawfly</name>
    <dbReference type="NCBI Taxonomy" id="211228"/>
    <lineage>
        <taxon>Eukaryota</taxon>
        <taxon>Metazoa</taxon>
        <taxon>Ecdysozoa</taxon>
        <taxon>Arthropoda</taxon>
        <taxon>Hexapoda</taxon>
        <taxon>Insecta</taxon>
        <taxon>Pterygota</taxon>
        <taxon>Neoptera</taxon>
        <taxon>Endopterygota</taxon>
        <taxon>Hymenoptera</taxon>
        <taxon>Cephoidea</taxon>
        <taxon>Cephidae</taxon>
        <taxon>Cephus</taxon>
    </lineage>
</organism>
<dbReference type="InterPro" id="IPR039361">
    <property type="entry name" value="Cyclin"/>
</dbReference>
<dbReference type="Pfam" id="PF00134">
    <property type="entry name" value="Cyclin_N"/>
    <property type="match status" value="1"/>
</dbReference>
<reference evidence="11" key="1">
    <citation type="submission" date="2025-08" db="UniProtKB">
        <authorList>
            <consortium name="RefSeq"/>
        </authorList>
    </citation>
    <scope>IDENTIFICATION</scope>
</reference>
<keyword evidence="3" id="KW-0498">Mitosis</keyword>
<dbReference type="KEGG" id="ccin:107268533"/>
<dbReference type="CTD" id="39340"/>
<dbReference type="GeneID" id="107268533"/>
<dbReference type="InterPro" id="IPR032447">
    <property type="entry name" value="Cyclin-A_N"/>
</dbReference>
<feature type="domain" description="Cyclin-like" evidence="8">
    <location>
        <begin position="346"/>
        <end position="428"/>
    </location>
</feature>
<evidence type="ECO:0000313" key="10">
    <source>
        <dbReference type="Proteomes" id="UP000694920"/>
    </source>
</evidence>
<protein>
    <submittedName>
        <fullName evidence="11">Cyclin-A2</fullName>
    </submittedName>
</protein>
<feature type="region of interest" description="Disordered" evidence="7">
    <location>
        <begin position="173"/>
        <end position="195"/>
    </location>
</feature>
<dbReference type="FunFam" id="1.10.472.10:FF:000001">
    <property type="entry name" value="G2/mitotic-specific cyclin"/>
    <property type="match status" value="1"/>
</dbReference>
<evidence type="ECO:0000256" key="5">
    <source>
        <dbReference type="ARBA" id="ARBA00023306"/>
    </source>
</evidence>
<evidence type="ECO:0000256" key="4">
    <source>
        <dbReference type="ARBA" id="ARBA00023127"/>
    </source>
</evidence>
<dbReference type="CDD" id="cd20505">
    <property type="entry name" value="CYCLIN_CCNA_rpt2"/>
    <property type="match status" value="1"/>
</dbReference>
<proteinExistence type="inferred from homology"/>
<evidence type="ECO:0000256" key="3">
    <source>
        <dbReference type="ARBA" id="ARBA00022776"/>
    </source>
</evidence>
<keyword evidence="2" id="KW-0132">Cell division</keyword>
<dbReference type="Gene3D" id="1.10.472.10">
    <property type="entry name" value="Cyclin-like"/>
    <property type="match status" value="2"/>
</dbReference>
<evidence type="ECO:0000259" key="8">
    <source>
        <dbReference type="SMART" id="SM00385"/>
    </source>
</evidence>
<evidence type="ECO:0000259" key="9">
    <source>
        <dbReference type="SMART" id="SM01332"/>
    </source>
</evidence>
<evidence type="ECO:0000256" key="6">
    <source>
        <dbReference type="RuleBase" id="RU000383"/>
    </source>
</evidence>
<evidence type="ECO:0000256" key="2">
    <source>
        <dbReference type="ARBA" id="ARBA00022618"/>
    </source>
</evidence>
<sequence length="473" mass="54334">MATIRVHEDQENRIAADIRRGKENTTVNLNNGQQQPLNNKRAVLGVIHNNCHRNGKPDLCGKDEKYPKPKPFVPPQYEPFKIYDDGKKDDGLFKVYEDKLEQETSVALRESKDIAKESKPLALKAELKTERDKPILEVNPTTVSIQPSIRAVLQEIDQKKNEDLFPGEMPMSLEKSVEKSHSTSSDPRKDLRAKREASKSMRVNFFDVDEYRADIYNYLRVAERQHRPKPGYMKKQPDITYSMRSILVDWLVEVAEEYRLHSETLYLAVSYIDRFLSYMSVVRAKLQLVGTAAMFIAAKYEEIYPPDVGEFVYITDDTYTKKQVLRMEHLILRVLSFDLTVPTPLAFLMYYCISNNQSDKVQYLAMYLCELSLLEADPYLQYLPSHLAASAVALARHTLHEEVWPHELELSTGYSFHDLRGCLSCLSKTFSNAANIQQQAIQEKYKSSKYGHVALLLPRSTDVLSSEEDTESA</sequence>
<name>A0AAJ7BYS3_CEPCN</name>
<feature type="compositionally biased region" description="Basic and acidic residues" evidence="7">
    <location>
        <begin position="175"/>
        <end position="195"/>
    </location>
</feature>
<dbReference type="InterPro" id="IPR004367">
    <property type="entry name" value="Cyclin_C-dom"/>
</dbReference>
<dbReference type="Proteomes" id="UP000694920">
    <property type="component" value="Unplaced"/>
</dbReference>
<feature type="domain" description="Cyclin-like" evidence="8">
    <location>
        <begin position="249"/>
        <end position="333"/>
    </location>
</feature>
<dbReference type="SMART" id="SM00385">
    <property type="entry name" value="CYCLIN"/>
    <property type="match status" value="2"/>
</dbReference>
<dbReference type="RefSeq" id="XP_015596882.1">
    <property type="nucleotide sequence ID" value="XM_015741396.2"/>
</dbReference>
<dbReference type="InterPro" id="IPR006671">
    <property type="entry name" value="Cyclin_N"/>
</dbReference>
<keyword evidence="5" id="KW-0131">Cell cycle</keyword>
<dbReference type="PANTHER" id="PTHR10177">
    <property type="entry name" value="CYCLINS"/>
    <property type="match status" value="1"/>
</dbReference>
<dbReference type="GO" id="GO:0051301">
    <property type="term" value="P:cell division"/>
    <property type="evidence" value="ECO:0007669"/>
    <property type="project" value="UniProtKB-KW"/>
</dbReference>
<evidence type="ECO:0000256" key="1">
    <source>
        <dbReference type="ARBA" id="ARBA00006955"/>
    </source>
</evidence>
<dbReference type="GO" id="GO:0000278">
    <property type="term" value="P:mitotic cell cycle"/>
    <property type="evidence" value="ECO:0007669"/>
    <property type="project" value="UniProtKB-ARBA"/>
</dbReference>
<dbReference type="GO" id="GO:0005634">
    <property type="term" value="C:nucleus"/>
    <property type="evidence" value="ECO:0007669"/>
    <property type="project" value="UniProtKB-ARBA"/>
</dbReference>
<dbReference type="PROSITE" id="PS00292">
    <property type="entry name" value="CYCLINS"/>
    <property type="match status" value="1"/>
</dbReference>
<dbReference type="InterPro" id="IPR048258">
    <property type="entry name" value="Cyclins_cyclin-box"/>
</dbReference>
<evidence type="ECO:0000313" key="11">
    <source>
        <dbReference type="RefSeq" id="XP_015596882.1"/>
    </source>
</evidence>
<comment type="similarity">
    <text evidence="1">Belongs to the cyclin family. Cyclin AB subfamily.</text>
</comment>
<dbReference type="SUPFAM" id="SSF47954">
    <property type="entry name" value="Cyclin-like"/>
    <property type="match status" value="2"/>
</dbReference>
<dbReference type="SMART" id="SM01332">
    <property type="entry name" value="Cyclin_C"/>
    <property type="match status" value="1"/>
</dbReference>
<dbReference type="AlphaFoldDB" id="A0AAJ7BYS3"/>
<evidence type="ECO:0000256" key="7">
    <source>
        <dbReference type="SAM" id="MobiDB-lite"/>
    </source>
</evidence>
<dbReference type="Pfam" id="PF02984">
    <property type="entry name" value="Cyclin_C"/>
    <property type="match status" value="1"/>
</dbReference>
<dbReference type="Pfam" id="PF16500">
    <property type="entry name" value="Cyclin_N2"/>
    <property type="match status" value="1"/>
</dbReference>
<feature type="domain" description="Cyclin C-terminal" evidence="9">
    <location>
        <begin position="342"/>
        <end position="459"/>
    </location>
</feature>
<dbReference type="CDD" id="cd20504">
    <property type="entry name" value="CYCLIN_CCNA_rpt1"/>
    <property type="match status" value="1"/>
</dbReference>
<accession>A0AAJ7BYS3</accession>
<gene>
    <name evidence="11" type="primary">LOC107268533</name>
</gene>